<dbReference type="GO" id="GO:0008137">
    <property type="term" value="F:NADH dehydrogenase (ubiquinone) activity"/>
    <property type="evidence" value="ECO:0007669"/>
    <property type="project" value="InterPro"/>
</dbReference>
<keyword evidence="4 5" id="KW-0472">Membrane</keyword>
<feature type="transmembrane region" description="Helical" evidence="5">
    <location>
        <begin position="425"/>
        <end position="443"/>
    </location>
</feature>
<feature type="transmembrane region" description="Helical" evidence="5">
    <location>
        <begin position="188"/>
        <end position="208"/>
    </location>
</feature>
<dbReference type="GO" id="GO:0042773">
    <property type="term" value="P:ATP synthesis coupled electron transport"/>
    <property type="evidence" value="ECO:0007669"/>
    <property type="project" value="InterPro"/>
</dbReference>
<evidence type="ECO:0000313" key="9">
    <source>
        <dbReference type="Proteomes" id="UP000503399"/>
    </source>
</evidence>
<keyword evidence="5" id="KW-0520">NAD</keyword>
<evidence type="ECO:0000256" key="2">
    <source>
        <dbReference type="ARBA" id="ARBA00022692"/>
    </source>
</evidence>
<evidence type="ECO:0000256" key="5">
    <source>
        <dbReference type="HAMAP-Rule" id="MF_00445"/>
    </source>
</evidence>
<evidence type="ECO:0000256" key="3">
    <source>
        <dbReference type="ARBA" id="ARBA00022989"/>
    </source>
</evidence>
<comment type="subunit">
    <text evidence="5">NDH-1 is composed of 14 different subunits. Subunits NuoA, H, J, K, L, M, N constitute the membrane sector of the complex.</text>
</comment>
<evidence type="ECO:0000313" key="8">
    <source>
        <dbReference type="EMBL" id="CAB1129330.1"/>
    </source>
</evidence>
<comment type="subcellular location">
    <subcellularLocation>
        <location evidence="5">Cell membrane</location>
        <topology evidence="5">Multi-pass membrane protein</topology>
    </subcellularLocation>
    <subcellularLocation>
        <location evidence="1">Endomembrane system</location>
        <topology evidence="1">Multi-pass membrane protein</topology>
    </subcellularLocation>
    <subcellularLocation>
        <location evidence="6">Membrane</location>
        <topology evidence="6">Multi-pass membrane protein</topology>
    </subcellularLocation>
</comment>
<dbReference type="KEGG" id="hfv:R50_1829"/>
<feature type="transmembrane region" description="Helical" evidence="5">
    <location>
        <begin position="146"/>
        <end position="168"/>
    </location>
</feature>
<keyword evidence="9" id="KW-1185">Reference proteome</keyword>
<dbReference type="GO" id="GO:0005886">
    <property type="term" value="C:plasma membrane"/>
    <property type="evidence" value="ECO:0007669"/>
    <property type="project" value="UniProtKB-SubCell"/>
</dbReference>
<feature type="transmembrane region" description="Helical" evidence="5">
    <location>
        <begin position="383"/>
        <end position="404"/>
    </location>
</feature>
<dbReference type="GO" id="GO:0048038">
    <property type="term" value="F:quinone binding"/>
    <property type="evidence" value="ECO:0007669"/>
    <property type="project" value="UniProtKB-KW"/>
</dbReference>
<dbReference type="GO" id="GO:0012505">
    <property type="term" value="C:endomembrane system"/>
    <property type="evidence" value="ECO:0007669"/>
    <property type="project" value="UniProtKB-SubCell"/>
</dbReference>
<dbReference type="Proteomes" id="UP000503399">
    <property type="component" value="Chromosome"/>
</dbReference>
<name>A0A6F8ZHB3_9FIRM</name>
<dbReference type="AlphaFoldDB" id="A0A6F8ZHB3"/>
<comment type="similarity">
    <text evidence="5">Belongs to the complex I subunit 2 family.</text>
</comment>
<evidence type="ECO:0000259" key="7">
    <source>
        <dbReference type="Pfam" id="PF00361"/>
    </source>
</evidence>
<feature type="domain" description="NADH:quinone oxidoreductase/Mrp antiporter transmembrane" evidence="7">
    <location>
        <begin position="110"/>
        <end position="394"/>
    </location>
</feature>
<keyword evidence="5" id="KW-0874">Quinone</keyword>
<feature type="transmembrane region" description="Helical" evidence="5">
    <location>
        <begin position="250"/>
        <end position="272"/>
    </location>
</feature>
<keyword evidence="3 5" id="KW-1133">Transmembrane helix</keyword>
<accession>A0A6F8ZHB3</accession>
<dbReference type="InterPro" id="IPR010096">
    <property type="entry name" value="NADH-Q_OxRdtase_suN/2"/>
</dbReference>
<evidence type="ECO:0000256" key="1">
    <source>
        <dbReference type="ARBA" id="ARBA00004127"/>
    </source>
</evidence>
<dbReference type="InterPro" id="IPR001750">
    <property type="entry name" value="ND/Mrp_TM"/>
</dbReference>
<dbReference type="GO" id="GO:0050136">
    <property type="term" value="F:NADH dehydrogenase (quinone) (non-electrogenic) activity"/>
    <property type="evidence" value="ECO:0007669"/>
    <property type="project" value="UniProtKB-UniRule"/>
</dbReference>
<organism evidence="8 9">
    <name type="scientific">Candidatus Hydrogenisulfobacillus filiaventi</name>
    <dbReference type="NCBI Taxonomy" id="2707344"/>
    <lineage>
        <taxon>Bacteria</taxon>
        <taxon>Bacillati</taxon>
        <taxon>Bacillota</taxon>
        <taxon>Clostridia</taxon>
        <taxon>Eubacteriales</taxon>
        <taxon>Clostridiales Family XVII. Incertae Sedis</taxon>
        <taxon>Candidatus Hydrogenisulfobacillus</taxon>
    </lineage>
</organism>
<feature type="transmembrane region" description="Helical" evidence="5">
    <location>
        <begin position="307"/>
        <end position="329"/>
    </location>
</feature>
<keyword evidence="2 5" id="KW-0812">Transmembrane</keyword>
<evidence type="ECO:0000256" key="4">
    <source>
        <dbReference type="ARBA" id="ARBA00023136"/>
    </source>
</evidence>
<feature type="transmembrane region" description="Helical" evidence="5">
    <location>
        <begin position="279"/>
        <end position="301"/>
    </location>
</feature>
<feature type="transmembrane region" description="Helical" evidence="5">
    <location>
        <begin position="29"/>
        <end position="48"/>
    </location>
</feature>
<comment type="function">
    <text evidence="5">NDH-1 shuttles electrons from NADH, via FMN and iron-sulfur (Fe-S) centers, to quinones in the respiratory chain. The immediate electron acceptor for the enzyme in this species is believed to be a menaquinone. Couples the redox reaction to proton translocation (for every two electrons transferred, four hydrogen ions are translocated across the cytoplasmic membrane), and thus conserves the redox energy in a proton gradient.</text>
</comment>
<sequence length="461" mass="46786">MSGWLIPEGVLLAGLAAVLLVAGGGWGRLASWLAGLALLASAAAALLLPGGEHPVLAGAFLPDRLSGVIDGLAVLAGLAALLLGPGAGAVPEAPALVLTAVLGAEVLGAAGSLLTVFVGLELLSFPLYVLVALGRSRTNLEAGVKYLLMGTVASGLFLFGMALIYRQIGSFTFLRLAGESAQPWVEVGLGLVFGGLLFKLAIVPFHMWAPDVYEGAPTPVTAFMALATKAGALAALIRVLSFGFYPGAALWSPLLAYLAALSILTGNLLALVQRDLKRLVGWSAVAAGGYLLVGLAAHSVLGDEAGLYFLAAYGLGAIGFLTVAGVAAGEPDRGPTRQALRGLAYRRPGMALAFGLAALSLAGIPFTGGFLGKVYLLQAAVAAGQPGLAVAVALGAAVGLLAYLRPLEQVFRRDAAAVVPHPAPGPALVLAVTAVLTLALGVWPGPVVHWLGQAARFYWLH</sequence>
<keyword evidence="5" id="KW-0813">Transport</keyword>
<feature type="transmembrane region" description="Helical" evidence="5">
    <location>
        <begin position="220"/>
        <end position="244"/>
    </location>
</feature>
<keyword evidence="8" id="KW-0560">Oxidoreductase</keyword>
<feature type="transmembrane region" description="Helical" evidence="5">
    <location>
        <begin position="5"/>
        <end position="23"/>
    </location>
</feature>
<reference evidence="8 9" key="1">
    <citation type="submission" date="2020-02" db="EMBL/GenBank/DDBJ databases">
        <authorList>
            <person name="Hogendoorn C."/>
        </authorList>
    </citation>
    <scope>NUCLEOTIDE SEQUENCE [LARGE SCALE GENOMIC DNA]</scope>
    <source>
        <strain evidence="8">R501</strain>
    </source>
</reference>
<dbReference type="EC" id="7.1.1.-" evidence="5"/>
<dbReference type="EMBL" id="LR778114">
    <property type="protein sequence ID" value="CAB1129330.1"/>
    <property type="molecule type" value="Genomic_DNA"/>
</dbReference>
<dbReference type="HAMAP" id="MF_00445">
    <property type="entry name" value="NDH1_NuoN_1"/>
    <property type="match status" value="1"/>
</dbReference>
<keyword evidence="5" id="KW-1003">Cell membrane</keyword>
<dbReference type="Pfam" id="PF00361">
    <property type="entry name" value="Proton_antipo_M"/>
    <property type="match status" value="1"/>
</dbReference>
<gene>
    <name evidence="5 8" type="primary">nuoN</name>
    <name evidence="8" type="ORF">R50_1829</name>
</gene>
<feature type="transmembrane region" description="Helical" evidence="5">
    <location>
        <begin position="110"/>
        <end position="134"/>
    </location>
</feature>
<feature type="transmembrane region" description="Helical" evidence="5">
    <location>
        <begin position="350"/>
        <end position="371"/>
    </location>
</feature>
<keyword evidence="5" id="KW-1278">Translocase</keyword>
<comment type="catalytic activity">
    <reaction evidence="5">
        <text>a quinone + NADH + 5 H(+)(in) = a quinol + NAD(+) + 4 H(+)(out)</text>
        <dbReference type="Rhea" id="RHEA:57888"/>
        <dbReference type="ChEBI" id="CHEBI:15378"/>
        <dbReference type="ChEBI" id="CHEBI:24646"/>
        <dbReference type="ChEBI" id="CHEBI:57540"/>
        <dbReference type="ChEBI" id="CHEBI:57945"/>
        <dbReference type="ChEBI" id="CHEBI:132124"/>
    </reaction>
</comment>
<evidence type="ECO:0000256" key="6">
    <source>
        <dbReference type="RuleBase" id="RU000320"/>
    </source>
</evidence>
<protein>
    <recommendedName>
        <fullName evidence="5">NADH-quinone oxidoreductase subunit N</fullName>
        <ecNumber evidence="5">7.1.1.-</ecNumber>
    </recommendedName>
    <alternativeName>
        <fullName evidence="5">NADH dehydrogenase I subunit N</fullName>
    </alternativeName>
    <alternativeName>
        <fullName evidence="5">NDH-1 subunit N</fullName>
    </alternativeName>
</protein>
<proteinExistence type="inferred from homology"/>
<dbReference type="PANTHER" id="PTHR22773">
    <property type="entry name" value="NADH DEHYDROGENASE"/>
    <property type="match status" value="1"/>
</dbReference>